<evidence type="ECO:0000313" key="3">
    <source>
        <dbReference type="Proteomes" id="UP001443914"/>
    </source>
</evidence>
<dbReference type="EMBL" id="JBDFQZ010000004">
    <property type="protein sequence ID" value="KAK9733709.1"/>
    <property type="molecule type" value="Genomic_DNA"/>
</dbReference>
<protein>
    <recommendedName>
        <fullName evidence="4">Aminotransferase-like plant mobile domain-containing protein</fullName>
    </recommendedName>
</protein>
<dbReference type="PANTHER" id="PTHR48434:SF1">
    <property type="entry name" value="(RAPE) HYPOTHETICAL PROTEIN"/>
    <property type="match status" value="1"/>
</dbReference>
<reference evidence="2" key="1">
    <citation type="submission" date="2024-03" db="EMBL/GenBank/DDBJ databases">
        <title>WGS assembly of Saponaria officinalis var. Norfolk2.</title>
        <authorList>
            <person name="Jenkins J."/>
            <person name="Shu S."/>
            <person name="Grimwood J."/>
            <person name="Barry K."/>
            <person name="Goodstein D."/>
            <person name="Schmutz J."/>
            <person name="Leebens-Mack J."/>
            <person name="Osbourn A."/>
        </authorList>
    </citation>
    <scope>NUCLEOTIDE SEQUENCE [LARGE SCALE GENOMIC DNA]</scope>
    <source>
        <strain evidence="2">JIC</strain>
    </source>
</reference>
<evidence type="ECO:0008006" key="4">
    <source>
        <dbReference type="Google" id="ProtNLM"/>
    </source>
</evidence>
<comment type="caution">
    <text evidence="2">The sequence shown here is derived from an EMBL/GenBank/DDBJ whole genome shotgun (WGS) entry which is preliminary data.</text>
</comment>
<name>A0AAW1LJD6_SAPOF</name>
<evidence type="ECO:0000313" key="2">
    <source>
        <dbReference type="EMBL" id="KAK9733709.1"/>
    </source>
</evidence>
<dbReference type="Proteomes" id="UP001443914">
    <property type="component" value="Unassembled WGS sequence"/>
</dbReference>
<proteinExistence type="predicted"/>
<accession>A0AAW1LJD6</accession>
<dbReference type="AlphaFoldDB" id="A0AAW1LJD6"/>
<evidence type="ECO:0000256" key="1">
    <source>
        <dbReference type="SAM" id="MobiDB-lite"/>
    </source>
</evidence>
<gene>
    <name evidence="2" type="ORF">RND81_04G086500</name>
</gene>
<dbReference type="PANTHER" id="PTHR48434">
    <property type="entry name" value="(RAPE) HYPOTHETICAL PROTEIN"/>
    <property type="match status" value="1"/>
</dbReference>
<feature type="compositionally biased region" description="Polar residues" evidence="1">
    <location>
        <begin position="314"/>
        <end position="324"/>
    </location>
</feature>
<feature type="region of interest" description="Disordered" evidence="1">
    <location>
        <begin position="366"/>
        <end position="405"/>
    </location>
</feature>
<keyword evidence="3" id="KW-1185">Reference proteome</keyword>
<feature type="compositionally biased region" description="Basic and acidic residues" evidence="1">
    <location>
        <begin position="338"/>
        <end position="350"/>
    </location>
</feature>
<organism evidence="2 3">
    <name type="scientific">Saponaria officinalis</name>
    <name type="common">Common soapwort</name>
    <name type="synonym">Lychnis saponaria</name>
    <dbReference type="NCBI Taxonomy" id="3572"/>
    <lineage>
        <taxon>Eukaryota</taxon>
        <taxon>Viridiplantae</taxon>
        <taxon>Streptophyta</taxon>
        <taxon>Embryophyta</taxon>
        <taxon>Tracheophyta</taxon>
        <taxon>Spermatophyta</taxon>
        <taxon>Magnoliopsida</taxon>
        <taxon>eudicotyledons</taxon>
        <taxon>Gunneridae</taxon>
        <taxon>Pentapetalae</taxon>
        <taxon>Caryophyllales</taxon>
        <taxon>Caryophyllaceae</taxon>
        <taxon>Caryophylleae</taxon>
        <taxon>Saponaria</taxon>
    </lineage>
</organism>
<sequence length="405" mass="46550">MLQQIQVTQPSCSNPRVDIQIPKAPSTPIKTSNTFTPLSQTNFPALPYSEVLKNQPTTQKEKETLIQSTPTVQGYLTKNAIEPLILTKYLTSPPLLEFRVNNSKIFAQGIHWFSDIIKNQRFYEFILVDSGSADIKHDRDTSGNISYSKIIINKVISSDNWIEPFAEKDFSKRFIPQTHSYQDYINAWSRALLLRDFDHSWFVSFHKNCPQRFPIRFYQWWHHFGPAPDIYPPICRKGLETFSTLTKGNSFQKPLLFHAEQILPEPFPLSLIREFKVKWWSKFDPSFCSPEAVQSFIQTGIKLERAVKDFNQPYAQASSSSSKTRPPKHSKSSTVKQSSEERKSAMKQTVKDPIFRNELLQVIRKQISEEEDDESSASLSSNSGSIHIYDDHVFGGPCSQDPFDN</sequence>
<feature type="region of interest" description="Disordered" evidence="1">
    <location>
        <begin position="314"/>
        <end position="350"/>
    </location>
</feature>
<feature type="compositionally biased region" description="Low complexity" evidence="1">
    <location>
        <begin position="376"/>
        <end position="385"/>
    </location>
</feature>